<organism evidence="1">
    <name type="scientific">hydrothermal vent metagenome</name>
    <dbReference type="NCBI Taxonomy" id="652676"/>
    <lineage>
        <taxon>unclassified sequences</taxon>
        <taxon>metagenomes</taxon>
        <taxon>ecological metagenomes</taxon>
    </lineage>
</organism>
<gene>
    <name evidence="1" type="ORF">MNBD_GAMMA12-10</name>
</gene>
<dbReference type="InterPro" id="IPR005358">
    <property type="entry name" value="Puta_zinc/iron-chelating_dom"/>
</dbReference>
<evidence type="ECO:0000313" key="1">
    <source>
        <dbReference type="EMBL" id="VAW71686.1"/>
    </source>
</evidence>
<dbReference type="Pfam" id="PF03692">
    <property type="entry name" value="CxxCxxCC"/>
    <property type="match status" value="1"/>
</dbReference>
<dbReference type="AlphaFoldDB" id="A0A3B0YT74"/>
<proteinExistence type="predicted"/>
<name>A0A3B0YT74_9ZZZZ</name>
<accession>A0A3B0YT74</accession>
<dbReference type="EMBL" id="UOFL01000028">
    <property type="protein sequence ID" value="VAW71686.1"/>
    <property type="molecule type" value="Genomic_DNA"/>
</dbReference>
<sequence>MKNCNQCGKCCIKYSHGGLSASSTEIELWDKFRPAIYRYVKEGQIWVNPDTGEELELCPWLRKEPDNNVYTCDIYHDRPEDCRFYPVTIEQMIVDECEMLSVHDLKNPSLAQRTLDKLMIDSRPAYSKD</sequence>
<protein>
    <recommendedName>
        <fullName evidence="2">Fe-S-cluster oxidoreductase</fullName>
    </recommendedName>
</protein>
<reference evidence="1" key="1">
    <citation type="submission" date="2018-06" db="EMBL/GenBank/DDBJ databases">
        <authorList>
            <person name="Zhirakovskaya E."/>
        </authorList>
    </citation>
    <scope>NUCLEOTIDE SEQUENCE</scope>
</reference>
<evidence type="ECO:0008006" key="2">
    <source>
        <dbReference type="Google" id="ProtNLM"/>
    </source>
</evidence>